<dbReference type="PANTHER" id="PTHR10151">
    <property type="entry name" value="ECTONUCLEOTIDE PYROPHOSPHATASE/PHOSPHODIESTERASE"/>
    <property type="match status" value="1"/>
</dbReference>
<dbReference type="GeneTree" id="ENSGT00940000163876"/>
<dbReference type="PANTHER" id="PTHR10151:SF65">
    <property type="entry name" value="ECTONUCLEOTIDE PYROPHOSPHATASE_PHOSPHODIESTERASE FAMILY MEMBER 7-LIKE PRECURSOR"/>
    <property type="match status" value="1"/>
</dbReference>
<dbReference type="Ensembl" id="ENSKMAT00000008343.1">
    <property type="protein sequence ID" value="ENSKMAP00000008216.1"/>
    <property type="gene ID" value="ENSKMAG00000006186.1"/>
</dbReference>
<dbReference type="OMA" id="YCETEDR"/>
<organism evidence="1 2">
    <name type="scientific">Kryptolebias marmoratus</name>
    <name type="common">Mangrove killifish</name>
    <name type="synonym">Rivulus marmoratus</name>
    <dbReference type="NCBI Taxonomy" id="37003"/>
    <lineage>
        <taxon>Eukaryota</taxon>
        <taxon>Metazoa</taxon>
        <taxon>Chordata</taxon>
        <taxon>Craniata</taxon>
        <taxon>Vertebrata</taxon>
        <taxon>Euteleostomi</taxon>
        <taxon>Actinopterygii</taxon>
        <taxon>Neopterygii</taxon>
        <taxon>Teleostei</taxon>
        <taxon>Neoteleostei</taxon>
        <taxon>Acanthomorphata</taxon>
        <taxon>Ovalentaria</taxon>
        <taxon>Atherinomorphae</taxon>
        <taxon>Cyprinodontiformes</taxon>
        <taxon>Rivulidae</taxon>
        <taxon>Kryptolebias</taxon>
    </lineage>
</organism>
<dbReference type="InterPro" id="IPR017850">
    <property type="entry name" value="Alkaline_phosphatase_core_sf"/>
</dbReference>
<dbReference type="Gene3D" id="3.40.720.10">
    <property type="entry name" value="Alkaline Phosphatase, subunit A"/>
    <property type="match status" value="1"/>
</dbReference>
<reference evidence="1" key="2">
    <citation type="submission" date="2025-09" db="UniProtKB">
        <authorList>
            <consortium name="Ensembl"/>
        </authorList>
    </citation>
    <scope>IDENTIFICATION</scope>
</reference>
<evidence type="ECO:0000313" key="2">
    <source>
        <dbReference type="Proteomes" id="UP000264800"/>
    </source>
</evidence>
<name>A0A3Q2ZWD9_KRYMA</name>
<dbReference type="InterPro" id="IPR002591">
    <property type="entry name" value="Phosphodiest/P_Trfase"/>
</dbReference>
<proteinExistence type="predicted"/>
<dbReference type="STRING" id="37003.ENSKMAP00000008216"/>
<accession>A0A3Q2ZWD9</accession>
<dbReference type="SUPFAM" id="SSF53649">
    <property type="entry name" value="Alkaline phosphatase-like"/>
    <property type="match status" value="1"/>
</dbReference>
<keyword evidence="2" id="KW-1185">Reference proteome</keyword>
<dbReference type="Gene3D" id="3.30.1360.180">
    <property type="match status" value="1"/>
</dbReference>
<dbReference type="Proteomes" id="UP000264800">
    <property type="component" value="Unplaced"/>
</dbReference>
<sequence length="264" mass="29881">MSWFSEEDFHLVTLYFGEPDNVGHAKGPDHEDRKKIIRQIDDIIGYLRKAIDSHHLADSLNVIITSDHGMTTVKKRPQVDEIILNKYLNLLQLASFEILDYGGFGIVTPRAGREQEVFDALSNAPNLTVYKKHEIPASFHLGKSERLPPIVVMADLGFNLNSRFIVYVNKGDHGFHNGEMDMKTIFRAFGPSFKKNFLSEPFDSIHIYPLMCKLLQVEPEPHSGSLAVTEELLWSGGESAGRHLYTRLTGLQRLEASDPNLNKH</sequence>
<dbReference type="Pfam" id="PF01663">
    <property type="entry name" value="Phosphodiest"/>
    <property type="match status" value="1"/>
</dbReference>
<reference evidence="1" key="1">
    <citation type="submission" date="2025-08" db="UniProtKB">
        <authorList>
            <consortium name="Ensembl"/>
        </authorList>
    </citation>
    <scope>IDENTIFICATION</scope>
</reference>
<evidence type="ECO:0000313" key="1">
    <source>
        <dbReference type="Ensembl" id="ENSKMAP00000008216.1"/>
    </source>
</evidence>
<protein>
    <submittedName>
        <fullName evidence="1">Zgc:153896</fullName>
    </submittedName>
</protein>
<dbReference type="AlphaFoldDB" id="A0A3Q2ZWD9"/>